<dbReference type="EMBL" id="FPBF01000003">
    <property type="protein sequence ID" value="SFT88742.1"/>
    <property type="molecule type" value="Genomic_DNA"/>
</dbReference>
<gene>
    <name evidence="1" type="ORF">SAMN04489724_2569</name>
</gene>
<dbReference type="AlphaFoldDB" id="A0A1I7BNG7"/>
<proteinExistence type="predicted"/>
<protein>
    <submittedName>
        <fullName evidence="1">Uncharacterized protein</fullName>
    </submittedName>
</protein>
<dbReference type="Proteomes" id="UP000199673">
    <property type="component" value="Unassembled WGS sequence"/>
</dbReference>
<evidence type="ECO:0000313" key="1">
    <source>
        <dbReference type="EMBL" id="SFT88742.1"/>
    </source>
</evidence>
<evidence type="ECO:0000313" key="2">
    <source>
        <dbReference type="Proteomes" id="UP000199673"/>
    </source>
</evidence>
<accession>A0A1I7BNG7</accession>
<organism evidence="1 2">
    <name type="scientific">Algoriphagus locisalis</name>
    <dbReference type="NCBI Taxonomy" id="305507"/>
    <lineage>
        <taxon>Bacteria</taxon>
        <taxon>Pseudomonadati</taxon>
        <taxon>Bacteroidota</taxon>
        <taxon>Cytophagia</taxon>
        <taxon>Cytophagales</taxon>
        <taxon>Cyclobacteriaceae</taxon>
        <taxon>Algoriphagus</taxon>
    </lineage>
</organism>
<dbReference type="STRING" id="305507.SAMN04489724_2569"/>
<name>A0A1I7BNG7_9BACT</name>
<reference evidence="2" key="1">
    <citation type="submission" date="2016-10" db="EMBL/GenBank/DDBJ databases">
        <authorList>
            <person name="Varghese N."/>
            <person name="Submissions S."/>
        </authorList>
    </citation>
    <scope>NUCLEOTIDE SEQUENCE [LARGE SCALE GENOMIC DNA]</scope>
    <source>
        <strain evidence="2">DSM 23445</strain>
    </source>
</reference>
<keyword evidence="2" id="KW-1185">Reference proteome</keyword>
<sequence length="40" mass="4356">MNLLPPFFLPNNGGELVAVPFVNALFRNKMSSTVTVYSLG</sequence>